<keyword evidence="4 8" id="KW-0812">Transmembrane</keyword>
<organism evidence="12">
    <name type="scientific">Photinus pyralis</name>
    <name type="common">Common eastern firefly</name>
    <name type="synonym">Lampyris pyralis</name>
    <dbReference type="NCBI Taxonomy" id="7054"/>
    <lineage>
        <taxon>Eukaryota</taxon>
        <taxon>Metazoa</taxon>
        <taxon>Ecdysozoa</taxon>
        <taxon>Arthropoda</taxon>
        <taxon>Hexapoda</taxon>
        <taxon>Insecta</taxon>
        <taxon>Pterygota</taxon>
        <taxon>Neoptera</taxon>
        <taxon>Endopterygota</taxon>
        <taxon>Coleoptera</taxon>
        <taxon>Polyphaga</taxon>
        <taxon>Elateriformia</taxon>
        <taxon>Elateroidea</taxon>
        <taxon>Lampyridae</taxon>
        <taxon>Lampyrinae</taxon>
        <taxon>Photinus</taxon>
    </lineage>
</organism>
<keyword evidence="3" id="KW-0217">Developmental protein</keyword>
<evidence type="ECO:0000256" key="3">
    <source>
        <dbReference type="ARBA" id="ARBA00022473"/>
    </source>
</evidence>
<dbReference type="GO" id="GO:0016020">
    <property type="term" value="C:membrane"/>
    <property type="evidence" value="ECO:0007669"/>
    <property type="project" value="UniProtKB-SubCell"/>
</dbReference>
<dbReference type="SMART" id="SM01190">
    <property type="entry name" value="EMP24_GP25L"/>
    <property type="match status" value="1"/>
</dbReference>
<evidence type="ECO:0000256" key="8">
    <source>
        <dbReference type="RuleBase" id="RU003827"/>
    </source>
</evidence>
<comment type="subcellular location">
    <subcellularLocation>
        <location evidence="1 8">Membrane</location>
        <topology evidence="1 8">Single-pass type I membrane protein</topology>
    </subcellularLocation>
</comment>
<dbReference type="InterPro" id="IPR009038">
    <property type="entry name" value="GOLD_dom"/>
</dbReference>
<feature type="chain" id="PRO_5012192089" description="GOLD domain-containing protein" evidence="10">
    <location>
        <begin position="20"/>
        <end position="216"/>
    </location>
</feature>
<dbReference type="InterPro" id="IPR015720">
    <property type="entry name" value="Emp24-like"/>
</dbReference>
<comment type="similarity">
    <text evidence="2 8">Belongs to the EMP24/GP25L family.</text>
</comment>
<feature type="domain" description="GOLD" evidence="11">
    <location>
        <begin position="29"/>
        <end position="126"/>
    </location>
</feature>
<proteinExistence type="inferred from homology"/>
<evidence type="ECO:0000313" key="12">
    <source>
        <dbReference type="EMBL" id="JAV80093.1"/>
    </source>
</evidence>
<sequence length="216" mass="24977">MNINLLFLLTFSVFHNAFGLYFYMGETQRKCFIEEIPDETNVIMAYSVELHGLDPGGGGTMLSSDIALHVEITDPENKIQLSRTYSLKGRISFTSHKSGEHRICMNSNSTAWFSGTQLKVQLEIQVGVGAVNYEEIVKREKLSDVQLRIRQLLDQVEQISKEQNYQRYREEIFRYVSDDTNHMVLWFAVIQAVIVLMMGAWQIRHLKSFFEAKKIV</sequence>
<evidence type="ECO:0000259" key="11">
    <source>
        <dbReference type="PROSITE" id="PS50866"/>
    </source>
</evidence>
<protein>
    <recommendedName>
        <fullName evidence="11">GOLD domain-containing protein</fullName>
    </recommendedName>
</protein>
<dbReference type="EMBL" id="GEZM01041939">
    <property type="protein sequence ID" value="JAV80093.1"/>
    <property type="molecule type" value="Transcribed_RNA"/>
</dbReference>
<keyword evidence="7 9" id="KW-0472">Membrane</keyword>
<name>A0A1Y1M347_PHOPY</name>
<dbReference type="PANTHER" id="PTHR22811">
    <property type="entry name" value="TRANSMEMBRANE EMP24 DOMAIN-CONTAINING PROTEIN"/>
    <property type="match status" value="1"/>
</dbReference>
<keyword evidence="6 9" id="KW-1133">Transmembrane helix</keyword>
<accession>A0A1Y1M347</accession>
<evidence type="ECO:0000256" key="1">
    <source>
        <dbReference type="ARBA" id="ARBA00004479"/>
    </source>
</evidence>
<feature type="signal peptide" evidence="10">
    <location>
        <begin position="1"/>
        <end position="19"/>
    </location>
</feature>
<evidence type="ECO:0000256" key="2">
    <source>
        <dbReference type="ARBA" id="ARBA00007104"/>
    </source>
</evidence>
<evidence type="ECO:0000256" key="9">
    <source>
        <dbReference type="SAM" id="Phobius"/>
    </source>
</evidence>
<feature type="transmembrane region" description="Helical" evidence="9">
    <location>
        <begin position="183"/>
        <end position="203"/>
    </location>
</feature>
<evidence type="ECO:0000256" key="10">
    <source>
        <dbReference type="SAM" id="SignalP"/>
    </source>
</evidence>
<reference evidence="12" key="1">
    <citation type="journal article" date="2016" name="Sci. Rep.">
        <title>Molecular characterization of firefly nuptial gifts: a multi-omics approach sheds light on postcopulatory sexual selection.</title>
        <authorList>
            <person name="Al-Wathiqui N."/>
            <person name="Fallon T.R."/>
            <person name="South A."/>
            <person name="Weng J.K."/>
            <person name="Lewis S.M."/>
        </authorList>
    </citation>
    <scope>NUCLEOTIDE SEQUENCE</scope>
</reference>
<dbReference type="PROSITE" id="PS50866">
    <property type="entry name" value="GOLD"/>
    <property type="match status" value="1"/>
</dbReference>
<evidence type="ECO:0000256" key="5">
    <source>
        <dbReference type="ARBA" id="ARBA00022729"/>
    </source>
</evidence>
<evidence type="ECO:0000256" key="6">
    <source>
        <dbReference type="ARBA" id="ARBA00022989"/>
    </source>
</evidence>
<evidence type="ECO:0000256" key="4">
    <source>
        <dbReference type="ARBA" id="ARBA00022692"/>
    </source>
</evidence>
<keyword evidence="5 10" id="KW-0732">Signal</keyword>
<evidence type="ECO:0000256" key="7">
    <source>
        <dbReference type="ARBA" id="ARBA00023136"/>
    </source>
</evidence>
<dbReference type="Pfam" id="PF01105">
    <property type="entry name" value="EMP24_GP25L"/>
    <property type="match status" value="1"/>
</dbReference>
<dbReference type="AlphaFoldDB" id="A0A1Y1M347"/>